<dbReference type="EMBL" id="BK015305">
    <property type="protein sequence ID" value="DAE00581.1"/>
    <property type="molecule type" value="Genomic_DNA"/>
</dbReference>
<evidence type="ECO:0000256" key="3">
    <source>
        <dbReference type="ARBA" id="ARBA00022989"/>
    </source>
</evidence>
<evidence type="ECO:0000256" key="2">
    <source>
        <dbReference type="ARBA" id="ARBA00022692"/>
    </source>
</evidence>
<feature type="transmembrane region" description="Helical" evidence="5">
    <location>
        <begin position="6"/>
        <end position="27"/>
    </location>
</feature>
<sequence length="101" mass="11557">MIKEIILILTMLIVTLCTYISYIPQLLKLLKTKKSEDLSVASWVLWSVSSLADLIYSITLGRIELIIASISEFILILATLILTIYYEQQKSHAKNNEKKLK</sequence>
<proteinExistence type="predicted"/>
<evidence type="ECO:0000256" key="5">
    <source>
        <dbReference type="SAM" id="Phobius"/>
    </source>
</evidence>
<evidence type="ECO:0000313" key="6">
    <source>
        <dbReference type="EMBL" id="DAE00581.1"/>
    </source>
</evidence>
<reference evidence="6" key="1">
    <citation type="journal article" date="2021" name="Proc. Natl. Acad. Sci. U.S.A.">
        <title>A Catalog of Tens of Thousands of Viruses from Human Metagenomes Reveals Hidden Associations with Chronic Diseases.</title>
        <authorList>
            <person name="Tisza M.J."/>
            <person name="Buck C.B."/>
        </authorList>
    </citation>
    <scope>NUCLEOTIDE SEQUENCE</scope>
    <source>
        <strain evidence="6">Ctrf010</strain>
    </source>
</reference>
<comment type="subcellular location">
    <subcellularLocation>
        <location evidence="1">Membrane</location>
        <topology evidence="1">Multi-pass membrane protein</topology>
    </subcellularLocation>
</comment>
<keyword evidence="3 5" id="KW-1133">Transmembrane helix</keyword>
<keyword evidence="4 5" id="KW-0472">Membrane</keyword>
<organism evidence="6">
    <name type="scientific">Myoviridae sp. ctrf010</name>
    <dbReference type="NCBI Taxonomy" id="2825182"/>
    <lineage>
        <taxon>Viruses</taxon>
        <taxon>Duplodnaviria</taxon>
        <taxon>Heunggongvirae</taxon>
        <taxon>Uroviricota</taxon>
        <taxon>Caudoviricetes</taxon>
    </lineage>
</organism>
<dbReference type="GO" id="GO:0016020">
    <property type="term" value="C:membrane"/>
    <property type="evidence" value="ECO:0007669"/>
    <property type="project" value="UniProtKB-SubCell"/>
</dbReference>
<accession>A0A8S5P1N9</accession>
<name>A0A8S5P1N9_9CAUD</name>
<evidence type="ECO:0000256" key="4">
    <source>
        <dbReference type="ARBA" id="ARBA00023136"/>
    </source>
</evidence>
<dbReference type="Gene3D" id="1.20.1280.290">
    <property type="match status" value="1"/>
</dbReference>
<dbReference type="Pfam" id="PF04193">
    <property type="entry name" value="PQ-loop"/>
    <property type="match status" value="1"/>
</dbReference>
<protein>
    <submittedName>
        <fullName evidence="6">SemiSWEET, PQLC, membrane protein, sugar</fullName>
    </submittedName>
</protein>
<keyword evidence="2 5" id="KW-0812">Transmembrane</keyword>
<evidence type="ECO:0000256" key="1">
    <source>
        <dbReference type="ARBA" id="ARBA00004141"/>
    </source>
</evidence>
<feature type="transmembrane region" description="Helical" evidence="5">
    <location>
        <begin position="65"/>
        <end position="86"/>
    </location>
</feature>
<dbReference type="InterPro" id="IPR006603">
    <property type="entry name" value="PQ-loop_rpt"/>
</dbReference>